<reference evidence="3" key="5">
    <citation type="submission" date="2018-04" db="UniProtKB">
        <authorList>
            <consortium name="EnsemblFungi"/>
        </authorList>
    </citation>
    <scope>IDENTIFICATION</scope>
    <source>
        <strain evidence="3">R3-111a-1</strain>
    </source>
</reference>
<dbReference type="HOGENOM" id="CLU_1532646_0_0_1"/>
<proteinExistence type="predicted"/>
<dbReference type="AlphaFoldDB" id="J3NJW5"/>
<name>J3NJW5_GAET3</name>
<accession>J3NJW5</accession>
<feature type="compositionally biased region" description="Basic and acidic residues" evidence="1">
    <location>
        <begin position="137"/>
        <end position="164"/>
    </location>
</feature>
<dbReference type="GeneID" id="20342005"/>
<evidence type="ECO:0000313" key="3">
    <source>
        <dbReference type="EnsemblFungi" id="EJT81569"/>
    </source>
</evidence>
<feature type="region of interest" description="Disordered" evidence="1">
    <location>
        <begin position="137"/>
        <end position="175"/>
    </location>
</feature>
<evidence type="ECO:0000256" key="1">
    <source>
        <dbReference type="SAM" id="MobiDB-lite"/>
    </source>
</evidence>
<protein>
    <submittedName>
        <fullName evidence="2 3">Uncharacterized protein</fullName>
    </submittedName>
</protein>
<evidence type="ECO:0000313" key="2">
    <source>
        <dbReference type="EMBL" id="EJT81569.1"/>
    </source>
</evidence>
<reference evidence="3" key="4">
    <citation type="journal article" date="2015" name="G3 (Bethesda)">
        <title>Genome sequences of three phytopathogenic species of the Magnaporthaceae family of fungi.</title>
        <authorList>
            <person name="Okagaki L.H."/>
            <person name="Nunes C.C."/>
            <person name="Sailsbery J."/>
            <person name="Clay B."/>
            <person name="Brown D."/>
            <person name="John T."/>
            <person name="Oh Y."/>
            <person name="Young N."/>
            <person name="Fitzgerald M."/>
            <person name="Haas B.J."/>
            <person name="Zeng Q."/>
            <person name="Young S."/>
            <person name="Adiconis X."/>
            <person name="Fan L."/>
            <person name="Levin J.Z."/>
            <person name="Mitchell T.K."/>
            <person name="Okubara P.A."/>
            <person name="Farman M.L."/>
            <person name="Kohn L.M."/>
            <person name="Birren B."/>
            <person name="Ma L.-J."/>
            <person name="Dean R.A."/>
        </authorList>
    </citation>
    <scope>NUCLEOTIDE SEQUENCE</scope>
    <source>
        <strain evidence="3">R3-111a-1</strain>
    </source>
</reference>
<reference evidence="2" key="3">
    <citation type="submission" date="2010-09" db="EMBL/GenBank/DDBJ databases">
        <title>Annotation of Gaeumannomyces graminis var. tritici R3-111a-1.</title>
        <authorList>
            <consortium name="The Broad Institute Genome Sequencing Platform"/>
            <person name="Ma L.-J."/>
            <person name="Dead R."/>
            <person name="Young S.K."/>
            <person name="Zeng Q."/>
            <person name="Gargeya S."/>
            <person name="Fitzgerald M."/>
            <person name="Haas B."/>
            <person name="Abouelleil A."/>
            <person name="Alvarado L."/>
            <person name="Arachchi H.M."/>
            <person name="Berlin A."/>
            <person name="Brown A."/>
            <person name="Chapman S.B."/>
            <person name="Chen Z."/>
            <person name="Dunbar C."/>
            <person name="Freedman E."/>
            <person name="Gearin G."/>
            <person name="Gellesch M."/>
            <person name="Goldberg J."/>
            <person name="Griggs A."/>
            <person name="Gujja S."/>
            <person name="Heiman D."/>
            <person name="Howarth C."/>
            <person name="Larson L."/>
            <person name="Lui A."/>
            <person name="MacDonald P.J.P."/>
            <person name="Mehta T."/>
            <person name="Montmayeur A."/>
            <person name="Murphy C."/>
            <person name="Neiman D."/>
            <person name="Pearson M."/>
            <person name="Priest M."/>
            <person name="Roberts A."/>
            <person name="Saif S."/>
            <person name="Shea T."/>
            <person name="Shenoy N."/>
            <person name="Sisk P."/>
            <person name="Stolte C."/>
            <person name="Sykes S."/>
            <person name="Yandava C."/>
            <person name="Wortman J."/>
            <person name="Nusbaum C."/>
            <person name="Birren B."/>
        </authorList>
    </citation>
    <scope>NUCLEOTIDE SEQUENCE</scope>
    <source>
        <strain evidence="2">R3-111a-1</strain>
    </source>
</reference>
<dbReference type="RefSeq" id="XP_009217578.1">
    <property type="nucleotide sequence ID" value="XM_009219314.1"/>
</dbReference>
<dbReference type="VEuPathDB" id="FungiDB:GGTG_01547"/>
<reference evidence="4" key="1">
    <citation type="submission" date="2010-07" db="EMBL/GenBank/DDBJ databases">
        <title>The genome sequence of Gaeumannomyces graminis var. tritici strain R3-111a-1.</title>
        <authorList>
            <consortium name="The Broad Institute Genome Sequencing Platform"/>
            <person name="Ma L.-J."/>
            <person name="Dead R."/>
            <person name="Young S."/>
            <person name="Zeng Q."/>
            <person name="Koehrsen M."/>
            <person name="Alvarado L."/>
            <person name="Berlin A."/>
            <person name="Chapman S.B."/>
            <person name="Chen Z."/>
            <person name="Freedman E."/>
            <person name="Gellesch M."/>
            <person name="Goldberg J."/>
            <person name="Griggs A."/>
            <person name="Gujja S."/>
            <person name="Heilman E.R."/>
            <person name="Heiman D."/>
            <person name="Hepburn T."/>
            <person name="Howarth C."/>
            <person name="Jen D."/>
            <person name="Larson L."/>
            <person name="Mehta T."/>
            <person name="Neiman D."/>
            <person name="Pearson M."/>
            <person name="Roberts A."/>
            <person name="Saif S."/>
            <person name="Shea T."/>
            <person name="Shenoy N."/>
            <person name="Sisk P."/>
            <person name="Stolte C."/>
            <person name="Sykes S."/>
            <person name="Walk T."/>
            <person name="White J."/>
            <person name="Yandava C."/>
            <person name="Haas B."/>
            <person name="Nusbaum C."/>
            <person name="Birren B."/>
        </authorList>
    </citation>
    <scope>NUCLEOTIDE SEQUENCE [LARGE SCALE GENOMIC DNA]</scope>
    <source>
        <strain evidence="4">R3-111a-1</strain>
    </source>
</reference>
<keyword evidence="4" id="KW-1185">Reference proteome</keyword>
<evidence type="ECO:0000313" key="4">
    <source>
        <dbReference type="Proteomes" id="UP000006039"/>
    </source>
</evidence>
<feature type="compositionally biased region" description="Polar residues" evidence="1">
    <location>
        <begin position="165"/>
        <end position="175"/>
    </location>
</feature>
<dbReference type="Proteomes" id="UP000006039">
    <property type="component" value="Unassembled WGS sequence"/>
</dbReference>
<organism evidence="2">
    <name type="scientific">Gaeumannomyces tritici (strain R3-111a-1)</name>
    <name type="common">Wheat and barley take-all root rot fungus</name>
    <name type="synonym">Gaeumannomyces graminis var. tritici</name>
    <dbReference type="NCBI Taxonomy" id="644352"/>
    <lineage>
        <taxon>Eukaryota</taxon>
        <taxon>Fungi</taxon>
        <taxon>Dikarya</taxon>
        <taxon>Ascomycota</taxon>
        <taxon>Pezizomycotina</taxon>
        <taxon>Sordariomycetes</taxon>
        <taxon>Sordariomycetidae</taxon>
        <taxon>Magnaporthales</taxon>
        <taxon>Magnaporthaceae</taxon>
        <taxon>Gaeumannomyces</taxon>
    </lineage>
</organism>
<dbReference type="EMBL" id="GL385395">
    <property type="protein sequence ID" value="EJT81569.1"/>
    <property type="molecule type" value="Genomic_DNA"/>
</dbReference>
<dbReference type="EnsemblFungi" id="EJT81569">
    <property type="protein sequence ID" value="EJT81569"/>
    <property type="gene ID" value="GGTG_01547"/>
</dbReference>
<sequence length="175" mass="18496">MDSSPRGSLLGSEPDGRAAASLLSPGLVRLRNTLPQSSDFSLGEPLASSSRLGCARPLIVVVAAAVAIDRAALMGETHAFFLLLTTRPSHASYLVPGQIGAAKSFSEAQNAQAWPSLAGCHVMLLGNLAWSLPDQLEFPRGKSRDGPRRGRPERPPVDGKHEVSHPNSHQAHVAN</sequence>
<gene>
    <name evidence="3" type="primary">20342005</name>
    <name evidence="2" type="ORF">GGTG_01547</name>
</gene>
<reference evidence="2" key="2">
    <citation type="submission" date="2010-07" db="EMBL/GenBank/DDBJ databases">
        <authorList>
            <consortium name="The Broad Institute Genome Sequencing Platform"/>
            <consortium name="Broad Institute Genome Sequencing Center for Infectious Disease"/>
            <person name="Ma L.-J."/>
            <person name="Dead R."/>
            <person name="Young S."/>
            <person name="Zeng Q."/>
            <person name="Koehrsen M."/>
            <person name="Alvarado L."/>
            <person name="Berlin A."/>
            <person name="Chapman S.B."/>
            <person name="Chen Z."/>
            <person name="Freedman E."/>
            <person name="Gellesch M."/>
            <person name="Goldberg J."/>
            <person name="Griggs A."/>
            <person name="Gujja S."/>
            <person name="Heilman E.R."/>
            <person name="Heiman D."/>
            <person name="Hepburn T."/>
            <person name="Howarth C."/>
            <person name="Jen D."/>
            <person name="Larson L."/>
            <person name="Mehta T."/>
            <person name="Neiman D."/>
            <person name="Pearson M."/>
            <person name="Roberts A."/>
            <person name="Saif S."/>
            <person name="Shea T."/>
            <person name="Shenoy N."/>
            <person name="Sisk P."/>
            <person name="Stolte C."/>
            <person name="Sykes S."/>
            <person name="Walk T."/>
            <person name="White J."/>
            <person name="Yandava C."/>
            <person name="Haas B."/>
            <person name="Nusbaum C."/>
            <person name="Birren B."/>
        </authorList>
    </citation>
    <scope>NUCLEOTIDE SEQUENCE</scope>
    <source>
        <strain evidence="2">R3-111a-1</strain>
    </source>
</reference>